<dbReference type="GO" id="GO:0006032">
    <property type="term" value="P:chitin catabolic process"/>
    <property type="evidence" value="ECO:0007669"/>
    <property type="project" value="TreeGrafter"/>
</dbReference>
<organism evidence="3 4">
    <name type="scientific">Crassostrea virginica</name>
    <name type="common">Eastern oyster</name>
    <dbReference type="NCBI Taxonomy" id="6565"/>
    <lineage>
        <taxon>Eukaryota</taxon>
        <taxon>Metazoa</taxon>
        <taxon>Spiralia</taxon>
        <taxon>Lophotrochozoa</taxon>
        <taxon>Mollusca</taxon>
        <taxon>Bivalvia</taxon>
        <taxon>Autobranchia</taxon>
        <taxon>Pteriomorphia</taxon>
        <taxon>Ostreida</taxon>
        <taxon>Ostreoidea</taxon>
        <taxon>Ostreidae</taxon>
        <taxon>Crassostrea</taxon>
    </lineage>
</organism>
<evidence type="ECO:0000313" key="3">
    <source>
        <dbReference type="Proteomes" id="UP000694844"/>
    </source>
</evidence>
<dbReference type="InterPro" id="IPR017853">
    <property type="entry name" value="GH"/>
</dbReference>
<gene>
    <name evidence="4" type="primary">LOC111124157</name>
</gene>
<keyword evidence="3" id="KW-1185">Reference proteome</keyword>
<protein>
    <submittedName>
        <fullName evidence="4">Acidic mammalian chitinase-like</fullName>
    </submittedName>
</protein>
<dbReference type="SUPFAM" id="SSF54556">
    <property type="entry name" value="Chitinase insertion domain"/>
    <property type="match status" value="1"/>
</dbReference>
<dbReference type="GeneID" id="111124157"/>
<name>A0A8B8D3L6_CRAVI</name>
<dbReference type="RefSeq" id="XP_022322727.1">
    <property type="nucleotide sequence ID" value="XM_022467019.1"/>
</dbReference>
<dbReference type="InterPro" id="IPR011583">
    <property type="entry name" value="Chitinase_II/V-like_cat"/>
</dbReference>
<sequence>MYFSELRSVFAAKARDSRSEQKLITIATAAGKHNIETSYDMPEIIKYVDFINVMAYDYFGPWSHVTGFMAPLYSRYSDKNFDHTLSQNWTMSEYVRLGATLEKLVLGLHGAGSSFTLRSMVNHSIGDAVSGGGKAGPLLKWEGRMAYTEICMMGKDAVVYDKEQQQKFAYRRTLWVGYEDPDTIAKKVQYAVENNFGGVMFWSLDLDDFTGRYCHQGKYPLLSKVKNVSETLAPNTVVDKNTTSKATVTKSRAPEAEVSLNTTETLSSKAVDTIKTSVTQGTDQTQLTTTVPTTTTVWPPRDCGFRLFIIDLFMIDSRNSTTILSFSGFIILLSLSIFELNKSC</sequence>
<evidence type="ECO:0000256" key="1">
    <source>
        <dbReference type="ARBA" id="ARBA00023157"/>
    </source>
</evidence>
<dbReference type="GO" id="GO:0005576">
    <property type="term" value="C:extracellular region"/>
    <property type="evidence" value="ECO:0007669"/>
    <property type="project" value="TreeGrafter"/>
</dbReference>
<dbReference type="AlphaFoldDB" id="A0A8B8D3L6"/>
<dbReference type="GO" id="GO:0004568">
    <property type="term" value="F:chitinase activity"/>
    <property type="evidence" value="ECO:0007669"/>
    <property type="project" value="TreeGrafter"/>
</dbReference>
<evidence type="ECO:0000313" key="4">
    <source>
        <dbReference type="RefSeq" id="XP_022322727.1"/>
    </source>
</evidence>
<proteinExistence type="predicted"/>
<dbReference type="GO" id="GO:0008061">
    <property type="term" value="F:chitin binding"/>
    <property type="evidence" value="ECO:0007669"/>
    <property type="project" value="InterPro"/>
</dbReference>
<dbReference type="OrthoDB" id="76388at2759"/>
<dbReference type="PROSITE" id="PS51910">
    <property type="entry name" value="GH18_2"/>
    <property type="match status" value="1"/>
</dbReference>
<dbReference type="SMART" id="SM00636">
    <property type="entry name" value="Glyco_18"/>
    <property type="match status" value="1"/>
</dbReference>
<reference evidence="4" key="1">
    <citation type="submission" date="2025-08" db="UniProtKB">
        <authorList>
            <consortium name="RefSeq"/>
        </authorList>
    </citation>
    <scope>IDENTIFICATION</scope>
    <source>
        <tissue evidence="4">Whole sample</tissue>
    </source>
</reference>
<dbReference type="Gene3D" id="3.20.20.80">
    <property type="entry name" value="Glycosidases"/>
    <property type="match status" value="1"/>
</dbReference>
<dbReference type="InterPro" id="IPR029070">
    <property type="entry name" value="Chitinase_insertion_sf"/>
</dbReference>
<feature type="domain" description="GH18" evidence="2">
    <location>
        <begin position="1"/>
        <end position="232"/>
    </location>
</feature>
<dbReference type="PANTHER" id="PTHR11177">
    <property type="entry name" value="CHITINASE"/>
    <property type="match status" value="1"/>
</dbReference>
<dbReference type="Gene3D" id="3.10.50.10">
    <property type="match status" value="1"/>
</dbReference>
<accession>A0A8B8D3L6</accession>
<dbReference type="Proteomes" id="UP000694844">
    <property type="component" value="Chromosome 3"/>
</dbReference>
<dbReference type="FunFam" id="3.10.50.10:FF:000001">
    <property type="entry name" value="Chitinase 3-like 1"/>
    <property type="match status" value="1"/>
</dbReference>
<dbReference type="InterPro" id="IPR050314">
    <property type="entry name" value="Glycosyl_Hydrlase_18"/>
</dbReference>
<keyword evidence="1" id="KW-1015">Disulfide bond</keyword>
<dbReference type="GO" id="GO:0005975">
    <property type="term" value="P:carbohydrate metabolic process"/>
    <property type="evidence" value="ECO:0007669"/>
    <property type="project" value="InterPro"/>
</dbReference>
<dbReference type="KEGG" id="cvn:111124157"/>
<dbReference type="InterPro" id="IPR001223">
    <property type="entry name" value="Glyco_hydro18_cat"/>
</dbReference>
<dbReference type="Pfam" id="PF00704">
    <property type="entry name" value="Glyco_hydro_18"/>
    <property type="match status" value="1"/>
</dbReference>
<dbReference type="PANTHER" id="PTHR11177:SF317">
    <property type="entry name" value="CHITINASE 12-RELATED"/>
    <property type="match status" value="1"/>
</dbReference>
<evidence type="ECO:0000259" key="2">
    <source>
        <dbReference type="PROSITE" id="PS51910"/>
    </source>
</evidence>
<dbReference type="SUPFAM" id="SSF51445">
    <property type="entry name" value="(Trans)glycosidases"/>
    <property type="match status" value="1"/>
</dbReference>